<sequence>MNRFYAEFMERYRNKAPLLGIPTPWHEVNSRTKGLRDGVFYVVGARPSMGKSVFGLQLAGFASIHDHRTALFSVEMTEQECMGRMAACFGCIPHEWVEQPDDELADSEDYWNRFTPTTTKLRESPLLIDATPGLTVEQFMARARRAHLQKPLRLIVL</sequence>
<name>A0ABT8GKB9_9MICO</name>
<dbReference type="Gene3D" id="3.40.50.300">
    <property type="entry name" value="P-loop containing nucleotide triphosphate hydrolases"/>
    <property type="match status" value="1"/>
</dbReference>
<feature type="non-terminal residue" evidence="2">
    <location>
        <position position="157"/>
    </location>
</feature>
<dbReference type="Pfam" id="PF03796">
    <property type="entry name" value="DnaB_C"/>
    <property type="match status" value="1"/>
</dbReference>
<dbReference type="Proteomes" id="UP001172708">
    <property type="component" value="Unassembled WGS sequence"/>
</dbReference>
<evidence type="ECO:0000313" key="2">
    <source>
        <dbReference type="EMBL" id="MDN4481887.1"/>
    </source>
</evidence>
<proteinExistence type="predicted"/>
<evidence type="ECO:0000259" key="1">
    <source>
        <dbReference type="PROSITE" id="PS51199"/>
    </source>
</evidence>
<comment type="caution">
    <text evidence="2">The sequence shown here is derived from an EMBL/GenBank/DDBJ whole genome shotgun (WGS) entry which is preliminary data.</text>
</comment>
<dbReference type="SUPFAM" id="SSF52540">
    <property type="entry name" value="P-loop containing nucleoside triphosphate hydrolases"/>
    <property type="match status" value="1"/>
</dbReference>
<dbReference type="PANTHER" id="PTHR30153:SF2">
    <property type="entry name" value="REPLICATIVE DNA HELICASE"/>
    <property type="match status" value="1"/>
</dbReference>
<dbReference type="InterPro" id="IPR007694">
    <property type="entry name" value="DNA_helicase_DnaB-like_C"/>
</dbReference>
<dbReference type="InterPro" id="IPR027417">
    <property type="entry name" value="P-loop_NTPase"/>
</dbReference>
<feature type="domain" description="SF4 helicase" evidence="1">
    <location>
        <begin position="14"/>
        <end position="157"/>
    </location>
</feature>
<organism evidence="2 3">
    <name type="scientific">Demequina muriae</name>
    <dbReference type="NCBI Taxonomy" id="3051664"/>
    <lineage>
        <taxon>Bacteria</taxon>
        <taxon>Bacillati</taxon>
        <taxon>Actinomycetota</taxon>
        <taxon>Actinomycetes</taxon>
        <taxon>Micrococcales</taxon>
        <taxon>Demequinaceae</taxon>
        <taxon>Demequina</taxon>
    </lineage>
</organism>
<accession>A0ABT8GKB9</accession>
<gene>
    <name evidence="2" type="ORF">QQX02_13230</name>
</gene>
<keyword evidence="3" id="KW-1185">Reference proteome</keyword>
<evidence type="ECO:0000313" key="3">
    <source>
        <dbReference type="Proteomes" id="UP001172708"/>
    </source>
</evidence>
<dbReference type="RefSeq" id="WP_301143833.1">
    <property type="nucleotide sequence ID" value="NZ_JAUHQA010000035.1"/>
</dbReference>
<dbReference type="PANTHER" id="PTHR30153">
    <property type="entry name" value="REPLICATIVE DNA HELICASE DNAB"/>
    <property type="match status" value="1"/>
</dbReference>
<dbReference type="EMBL" id="JAUHQA010000035">
    <property type="protein sequence ID" value="MDN4481887.1"/>
    <property type="molecule type" value="Genomic_DNA"/>
</dbReference>
<reference evidence="2" key="1">
    <citation type="submission" date="2023-06" db="EMBL/GenBank/DDBJ databases">
        <title>Egi l300058.</title>
        <authorList>
            <person name="Gao L."/>
            <person name="Fang B.-Z."/>
            <person name="Li W.-J."/>
        </authorList>
    </citation>
    <scope>NUCLEOTIDE SEQUENCE</scope>
    <source>
        <strain evidence="2">EGI L300058</strain>
    </source>
</reference>
<dbReference type="PROSITE" id="PS51199">
    <property type="entry name" value="SF4_HELICASE"/>
    <property type="match status" value="1"/>
</dbReference>
<protein>
    <submittedName>
        <fullName evidence="2">DnaB-like helicase C-terminal domain-containing protein</fullName>
    </submittedName>
</protein>